<evidence type="ECO:0000313" key="2">
    <source>
        <dbReference type="Proteomes" id="UP000326570"/>
    </source>
</evidence>
<keyword evidence="2" id="KW-1185">Reference proteome</keyword>
<evidence type="ECO:0000313" key="1">
    <source>
        <dbReference type="EMBL" id="KAA9338791.1"/>
    </source>
</evidence>
<protein>
    <submittedName>
        <fullName evidence="1">Uncharacterized protein</fullName>
    </submittedName>
</protein>
<comment type="caution">
    <text evidence="1">The sequence shown here is derived from an EMBL/GenBank/DDBJ whole genome shotgun (WGS) entry which is preliminary data.</text>
</comment>
<name>A0A5N1IX27_9BACT</name>
<proteinExistence type="predicted"/>
<organism evidence="1 2">
    <name type="scientific">Adhaeribacter soli</name>
    <dbReference type="NCBI Taxonomy" id="2607655"/>
    <lineage>
        <taxon>Bacteria</taxon>
        <taxon>Pseudomonadati</taxon>
        <taxon>Bacteroidota</taxon>
        <taxon>Cytophagia</taxon>
        <taxon>Cytophagales</taxon>
        <taxon>Hymenobacteraceae</taxon>
        <taxon>Adhaeribacter</taxon>
    </lineage>
</organism>
<dbReference type="RefSeq" id="WP_150903424.1">
    <property type="nucleotide sequence ID" value="NZ_VTWT01000004.1"/>
</dbReference>
<gene>
    <name evidence="1" type="ORF">F0P94_08315</name>
</gene>
<accession>A0A5N1IX27</accession>
<reference evidence="1 2" key="1">
    <citation type="submission" date="2019-09" db="EMBL/GenBank/DDBJ databases">
        <title>Genome sequence of Adhaeribacter sp. M2.</title>
        <authorList>
            <person name="Srinivasan S."/>
        </authorList>
    </citation>
    <scope>NUCLEOTIDE SEQUENCE [LARGE SCALE GENOMIC DNA]</scope>
    <source>
        <strain evidence="1 2">M2</strain>
    </source>
</reference>
<sequence>MQNLTSQIAELYYQLIPPIEEGLLIFRLHEKIKNGEIDINFSIQDIQRAIEEANQFNTGSESVPNRERLLKNLLSYFIERPAEQKSRYTLTEYARKFVLLLEHKINNPFRKFPLRESFKRYADFNAQEIQQINQLESWFNQGFQATTRENIVDHLEELKADVQSSVQRLNKLLYSGEISVQSMVADFSVIFTDLGEKADEIRDTLRLGNSLQFEIELVVSKFYNQTQEFKHPSTAEEFVHFNDLHFAFTRATEIKQEVLSFFEIVDGKLGQLRERIQYASNKLNELQELFRYQSHFKLNLKRLLEYALTVVNPEKGQLVFPPWFPFKGIPEERFKLTVMPELEREFTQRNMVVENLEDQAYHRQELIRVEADLIRQQRTAILIEQYKNRLEQEGNLDFTMEFYRIIDTEHDEEVALQVGYELIQYTHDNPHFLVNILPKLDKLYLRKPILTWTINLKSMT</sequence>
<dbReference type="EMBL" id="VTWT01000004">
    <property type="protein sequence ID" value="KAA9338791.1"/>
    <property type="molecule type" value="Genomic_DNA"/>
</dbReference>
<dbReference type="Proteomes" id="UP000326570">
    <property type="component" value="Unassembled WGS sequence"/>
</dbReference>
<dbReference type="AlphaFoldDB" id="A0A5N1IX27"/>